<name>A0A0F9G063_9ZZZZ</name>
<proteinExistence type="predicted"/>
<sequence length="35" mass="3824">MPVFKSGRGLAPAWCELECFDIVSLSPGQTHAYGR</sequence>
<reference evidence="1" key="1">
    <citation type="journal article" date="2015" name="Nature">
        <title>Complex archaea that bridge the gap between prokaryotes and eukaryotes.</title>
        <authorList>
            <person name="Spang A."/>
            <person name="Saw J.H."/>
            <person name="Jorgensen S.L."/>
            <person name="Zaremba-Niedzwiedzka K."/>
            <person name="Martijn J."/>
            <person name="Lind A.E."/>
            <person name="van Eijk R."/>
            <person name="Schleper C."/>
            <person name="Guy L."/>
            <person name="Ettema T.J."/>
        </authorList>
    </citation>
    <scope>NUCLEOTIDE SEQUENCE</scope>
</reference>
<gene>
    <name evidence="1" type="ORF">LCGC14_1889220</name>
</gene>
<organism evidence="1">
    <name type="scientific">marine sediment metagenome</name>
    <dbReference type="NCBI Taxonomy" id="412755"/>
    <lineage>
        <taxon>unclassified sequences</taxon>
        <taxon>metagenomes</taxon>
        <taxon>ecological metagenomes</taxon>
    </lineage>
</organism>
<accession>A0A0F9G063</accession>
<feature type="non-terminal residue" evidence="1">
    <location>
        <position position="35"/>
    </location>
</feature>
<evidence type="ECO:0000313" key="1">
    <source>
        <dbReference type="EMBL" id="KKL91983.1"/>
    </source>
</evidence>
<comment type="caution">
    <text evidence="1">The sequence shown here is derived from an EMBL/GenBank/DDBJ whole genome shotgun (WGS) entry which is preliminary data.</text>
</comment>
<protein>
    <submittedName>
        <fullName evidence="1">Uncharacterized protein</fullName>
    </submittedName>
</protein>
<dbReference type="EMBL" id="LAZR01019591">
    <property type="protein sequence ID" value="KKL91983.1"/>
    <property type="molecule type" value="Genomic_DNA"/>
</dbReference>
<dbReference type="AlphaFoldDB" id="A0A0F9G063"/>